<dbReference type="SUPFAM" id="SSF53756">
    <property type="entry name" value="UDP-Glycosyltransferase/glycogen phosphorylase"/>
    <property type="match status" value="1"/>
</dbReference>
<evidence type="ECO:0000259" key="1">
    <source>
        <dbReference type="Pfam" id="PF00534"/>
    </source>
</evidence>
<dbReference type="PANTHER" id="PTHR12526:SF638">
    <property type="entry name" value="SPORE COAT PROTEIN SA"/>
    <property type="match status" value="1"/>
</dbReference>
<sequence>MNATEVQQSEHAVRIIHIIDSFNGGGAEAVVLRLHEAINNEPNAESYIVSLSRRSDYDISHLTNCYVLPFGTNKNLDSWYRVGKVRQELLELIRKIEQGGAVTAIYSHLDVSHSVVAGLQCEIKRHYVVHASCKAELSNARQRGFFGYQRLKRRKAVMHQQHLVTVSAGVGSELQGDIEWLQAASVTTIYNPFDTQAILNMAQATEPALPSSPYLLHIGRVSAQKRIDRLFDAYKRSGVETQLVLLTKDSTKLRKLIKSYGLEHKVVVAGFTQNPFVWMRHAELLLLSSDYEGLSNVLVEALLCGTPVLSTDCPHGPAEILHNFHEDWLVPMADIDSFAQKIKLLLKTKPKVDVEQWPMYEKFQASYAANAYIQHALKHMAC</sequence>
<comment type="caution">
    <text evidence="2">The sequence shown here is derived from an EMBL/GenBank/DDBJ whole genome shotgun (WGS) entry which is preliminary data.</text>
</comment>
<dbReference type="EMBL" id="JAVDWR010000022">
    <property type="protein sequence ID" value="MDR7122808.1"/>
    <property type="molecule type" value="Genomic_DNA"/>
</dbReference>
<feature type="domain" description="Glycosyl transferase family 1" evidence="1">
    <location>
        <begin position="212"/>
        <end position="350"/>
    </location>
</feature>
<name>A0ABU1W524_9GAMM</name>
<keyword evidence="3" id="KW-1185">Reference proteome</keyword>
<dbReference type="Proteomes" id="UP001257909">
    <property type="component" value="Unassembled WGS sequence"/>
</dbReference>
<dbReference type="Pfam" id="PF00534">
    <property type="entry name" value="Glycos_transf_1"/>
    <property type="match status" value="1"/>
</dbReference>
<gene>
    <name evidence="2" type="ORF">J2W69_003786</name>
</gene>
<dbReference type="PANTHER" id="PTHR12526">
    <property type="entry name" value="GLYCOSYLTRANSFERASE"/>
    <property type="match status" value="1"/>
</dbReference>
<proteinExistence type="predicted"/>
<evidence type="ECO:0000313" key="3">
    <source>
        <dbReference type="Proteomes" id="UP001257909"/>
    </source>
</evidence>
<protein>
    <submittedName>
        <fullName evidence="2">Glycosyltransferase involved in cell wall biosynthesis</fullName>
    </submittedName>
</protein>
<accession>A0ABU1W524</accession>
<evidence type="ECO:0000313" key="2">
    <source>
        <dbReference type="EMBL" id="MDR7122808.1"/>
    </source>
</evidence>
<dbReference type="InterPro" id="IPR001296">
    <property type="entry name" value="Glyco_trans_1"/>
</dbReference>
<dbReference type="RefSeq" id="WP_310281346.1">
    <property type="nucleotide sequence ID" value="NZ_JAVDWR010000022.1"/>
</dbReference>
<dbReference type="Gene3D" id="3.40.50.2000">
    <property type="entry name" value="Glycogen Phosphorylase B"/>
    <property type="match status" value="2"/>
</dbReference>
<reference evidence="2 3" key="1">
    <citation type="submission" date="2023-07" db="EMBL/GenBank/DDBJ databases">
        <title>Sorghum-associated microbial communities from plants grown in Nebraska, USA.</title>
        <authorList>
            <person name="Schachtman D."/>
        </authorList>
    </citation>
    <scope>NUCLEOTIDE SEQUENCE [LARGE SCALE GENOMIC DNA]</scope>
    <source>
        <strain evidence="2 3">4138</strain>
    </source>
</reference>
<organism evidence="2 3">
    <name type="scientific">Rheinheimera soli</name>
    <dbReference type="NCBI Taxonomy" id="443616"/>
    <lineage>
        <taxon>Bacteria</taxon>
        <taxon>Pseudomonadati</taxon>
        <taxon>Pseudomonadota</taxon>
        <taxon>Gammaproteobacteria</taxon>
        <taxon>Chromatiales</taxon>
        <taxon>Chromatiaceae</taxon>
        <taxon>Rheinheimera</taxon>
    </lineage>
</organism>
<dbReference type="CDD" id="cd03811">
    <property type="entry name" value="GT4_GT28_WabH-like"/>
    <property type="match status" value="1"/>
</dbReference>